<keyword evidence="1" id="KW-1133">Transmembrane helix</keyword>
<feature type="transmembrane region" description="Helical" evidence="1">
    <location>
        <begin position="142"/>
        <end position="162"/>
    </location>
</feature>
<gene>
    <name evidence="2" type="ORF">GCM10009640_07090</name>
</gene>
<feature type="transmembrane region" description="Helical" evidence="1">
    <location>
        <begin position="219"/>
        <end position="244"/>
    </location>
</feature>
<keyword evidence="1" id="KW-0472">Membrane</keyword>
<evidence type="ECO:0008006" key="4">
    <source>
        <dbReference type="Google" id="ProtNLM"/>
    </source>
</evidence>
<feature type="transmembrane region" description="Helical" evidence="1">
    <location>
        <begin position="47"/>
        <end position="69"/>
    </location>
</feature>
<evidence type="ECO:0000256" key="1">
    <source>
        <dbReference type="SAM" id="Phobius"/>
    </source>
</evidence>
<dbReference type="Pfam" id="PF07690">
    <property type="entry name" value="MFS_1"/>
    <property type="match status" value="1"/>
</dbReference>
<feature type="transmembrane region" description="Helical" evidence="1">
    <location>
        <begin position="168"/>
        <end position="188"/>
    </location>
</feature>
<comment type="caution">
    <text evidence="2">The sequence shown here is derived from an EMBL/GenBank/DDBJ whole genome shotgun (WGS) entry which is preliminary data.</text>
</comment>
<accession>A0ABP4JDL3</accession>
<feature type="transmembrane region" description="Helical" evidence="1">
    <location>
        <begin position="306"/>
        <end position="327"/>
    </location>
</feature>
<dbReference type="SUPFAM" id="SSF103473">
    <property type="entry name" value="MFS general substrate transporter"/>
    <property type="match status" value="1"/>
</dbReference>
<sequence>MPAAHRPHRLALLQTTLVSTAFAMQLVASNAINPLLPVYREQLGLSAVLLSMTFVLYVGTLVIGLTLLARPRFARHAPALVLLSLVALVASDLLAIQPDAASILASRVLVGVAGGLGTGAASALVVGAIGAAGRSVTATGNLIGAVFGMVGAQLLVSTVGAAAPRLVFLAHAVITVTILVALAIVLVLRRRDNARSLEHQSGAVELRPKRRLRLRPGTLRLLVTGSIAWIGSSIGVVFSATVFAELGQPVVQAVGPALLLIASAGGQLLTPVLTRIAPWISGMLLLAVGSAGVAVGAMVVAPGLALAGFTLLGAGTGIGYRAALVAFTRGAATAQQGALASAYGAVTYTVAAAAALTVGWLSDVLGFGPTAAWMFGVLAVLALVALRWAPRLRDTVEPGPSPSQG</sequence>
<feature type="transmembrane region" description="Helical" evidence="1">
    <location>
        <begin position="250"/>
        <end position="269"/>
    </location>
</feature>
<feature type="transmembrane region" description="Helical" evidence="1">
    <location>
        <begin position="108"/>
        <end position="130"/>
    </location>
</feature>
<keyword evidence="1" id="KW-0812">Transmembrane</keyword>
<feature type="transmembrane region" description="Helical" evidence="1">
    <location>
        <begin position="76"/>
        <end position="96"/>
    </location>
</feature>
<dbReference type="Proteomes" id="UP001501266">
    <property type="component" value="Unassembled WGS sequence"/>
</dbReference>
<protein>
    <recommendedName>
        <fullName evidence="4">Major Facilitator Superfamily protein</fullName>
    </recommendedName>
</protein>
<feature type="transmembrane region" description="Helical" evidence="1">
    <location>
        <begin position="276"/>
        <end position="300"/>
    </location>
</feature>
<reference evidence="3" key="1">
    <citation type="journal article" date="2019" name="Int. J. Syst. Evol. Microbiol.">
        <title>The Global Catalogue of Microorganisms (GCM) 10K type strain sequencing project: providing services to taxonomists for standard genome sequencing and annotation.</title>
        <authorList>
            <consortium name="The Broad Institute Genomics Platform"/>
            <consortium name="The Broad Institute Genome Sequencing Center for Infectious Disease"/>
            <person name="Wu L."/>
            <person name="Ma J."/>
        </authorList>
    </citation>
    <scope>NUCLEOTIDE SEQUENCE [LARGE SCALE GENOMIC DNA]</scope>
    <source>
        <strain evidence="3">JCM 12398</strain>
    </source>
</reference>
<organism evidence="2 3">
    <name type="scientific">Agrococcus citreus</name>
    <dbReference type="NCBI Taxonomy" id="84643"/>
    <lineage>
        <taxon>Bacteria</taxon>
        <taxon>Bacillati</taxon>
        <taxon>Actinomycetota</taxon>
        <taxon>Actinomycetes</taxon>
        <taxon>Micrococcales</taxon>
        <taxon>Microbacteriaceae</taxon>
        <taxon>Agrococcus</taxon>
    </lineage>
</organism>
<dbReference type="EMBL" id="BAAAKK010000001">
    <property type="protein sequence ID" value="GAA1419417.1"/>
    <property type="molecule type" value="Genomic_DNA"/>
</dbReference>
<feature type="transmembrane region" description="Helical" evidence="1">
    <location>
        <begin position="339"/>
        <end position="361"/>
    </location>
</feature>
<dbReference type="Gene3D" id="1.20.1250.20">
    <property type="entry name" value="MFS general substrate transporter like domains"/>
    <property type="match status" value="1"/>
</dbReference>
<dbReference type="RefSeq" id="WP_343917382.1">
    <property type="nucleotide sequence ID" value="NZ_BAAAKK010000001.1"/>
</dbReference>
<proteinExistence type="predicted"/>
<feature type="transmembrane region" description="Helical" evidence="1">
    <location>
        <begin position="367"/>
        <end position="386"/>
    </location>
</feature>
<dbReference type="InterPro" id="IPR036259">
    <property type="entry name" value="MFS_trans_sf"/>
</dbReference>
<keyword evidence="3" id="KW-1185">Reference proteome</keyword>
<evidence type="ECO:0000313" key="3">
    <source>
        <dbReference type="Proteomes" id="UP001501266"/>
    </source>
</evidence>
<name>A0ABP4JDL3_9MICO</name>
<evidence type="ECO:0000313" key="2">
    <source>
        <dbReference type="EMBL" id="GAA1419417.1"/>
    </source>
</evidence>
<dbReference type="InterPro" id="IPR011701">
    <property type="entry name" value="MFS"/>
</dbReference>